<organism evidence="1">
    <name type="scientific">Ackermannviridae sp</name>
    <dbReference type="NCBI Taxonomy" id="2831612"/>
    <lineage>
        <taxon>Viruses</taxon>
        <taxon>Duplodnaviria</taxon>
        <taxon>Heunggongvirae</taxon>
        <taxon>Uroviricota</taxon>
        <taxon>Caudoviricetes</taxon>
        <taxon>Pantevenvirales</taxon>
        <taxon>Ackermannviridae</taxon>
    </lineage>
</organism>
<sequence>MAKYIDLEALVDWLKHIPLKDLSDGQGLCRVIMEDDFKAAISSLPESAVADMAPVVRCKDCRYSRPRIAVEKEVLRENVVICTAINSECITKWEDDFCSEGTLKEAQHE</sequence>
<dbReference type="EMBL" id="BK035277">
    <property type="protein sequence ID" value="DAG90759.1"/>
    <property type="molecule type" value="Genomic_DNA"/>
</dbReference>
<accession>A0A8S5VKY4</accession>
<name>A0A8S5VKY4_9CAUD</name>
<reference evidence="1" key="1">
    <citation type="journal article" date="2021" name="Proc. Natl. Acad. Sci. U.S.A.">
        <title>A Catalog of Tens of Thousands of Viruses from Human Metagenomes Reveals Hidden Associations with Chronic Diseases.</title>
        <authorList>
            <person name="Tisza M.J."/>
            <person name="Buck C.B."/>
        </authorList>
    </citation>
    <scope>NUCLEOTIDE SEQUENCE</scope>
    <source>
        <strain evidence="1">Ct0Ba24</strain>
    </source>
</reference>
<protein>
    <submittedName>
        <fullName evidence="1">Uncharacterized protein</fullName>
    </submittedName>
</protein>
<proteinExistence type="predicted"/>
<evidence type="ECO:0000313" key="1">
    <source>
        <dbReference type="EMBL" id="DAG90759.1"/>
    </source>
</evidence>